<dbReference type="Proteomes" id="UP000240569">
    <property type="component" value="Unassembled WGS sequence"/>
</dbReference>
<comment type="caution">
    <text evidence="1">The sequence shown here is derived from an EMBL/GenBank/DDBJ whole genome shotgun (WGS) entry which is preliminary data.</text>
</comment>
<evidence type="ECO:0000313" key="2">
    <source>
        <dbReference type="Proteomes" id="UP000240569"/>
    </source>
</evidence>
<reference evidence="1 2" key="1">
    <citation type="submission" date="2017-04" db="EMBL/GenBank/DDBJ databases">
        <title>Novel microbial lineages endemic to geothermal iron-oxide mats fill important gaps in the evolutionary history of Archaea.</title>
        <authorList>
            <person name="Jay Z.J."/>
            <person name="Beam J.P."/>
            <person name="Dlakic M."/>
            <person name="Rusch D.B."/>
            <person name="Kozubal M.A."/>
            <person name="Inskeep W.P."/>
        </authorList>
    </citation>
    <scope>NUCLEOTIDE SEQUENCE [LARGE SCALE GENOMIC DNA]</scope>
    <source>
        <strain evidence="1">BE_D</strain>
    </source>
</reference>
<dbReference type="EMBL" id="NEXD01000107">
    <property type="protein sequence ID" value="PSN83331.1"/>
    <property type="molecule type" value="Genomic_DNA"/>
</dbReference>
<organism evidence="1 2">
    <name type="scientific">Candidatus Marsarchaeota G1 archaeon BE_D</name>
    <dbReference type="NCBI Taxonomy" id="1978156"/>
    <lineage>
        <taxon>Archaea</taxon>
        <taxon>Candidatus Marsarchaeota</taxon>
        <taxon>Candidatus Marsarchaeota group 1</taxon>
    </lineage>
</organism>
<evidence type="ECO:0000313" key="1">
    <source>
        <dbReference type="EMBL" id="PSN83331.1"/>
    </source>
</evidence>
<name>A0A2R6AA79_9ARCH</name>
<protein>
    <submittedName>
        <fullName evidence="1">Uncharacterized protein</fullName>
    </submittedName>
</protein>
<dbReference type="AlphaFoldDB" id="A0A2R6AA79"/>
<gene>
    <name evidence="1" type="ORF">B9Q02_10675</name>
</gene>
<accession>A0A2R6AA79</accession>
<proteinExistence type="predicted"/>
<sequence length="79" mass="8443">MFTRPSSALGRFLSSCPTAWRWASHSSLFGCATIGAWRIHNVSFAPLRVGVASVVENNQLVPSTLSNQGLCAEHLVSGV</sequence>